<dbReference type="AlphaFoldDB" id="A0AAV0P2M7"/>
<evidence type="ECO:0000256" key="1">
    <source>
        <dbReference type="ARBA" id="ARBA00022837"/>
    </source>
</evidence>
<protein>
    <recommendedName>
        <fullName evidence="2">EF-hand domain-containing protein</fullName>
    </recommendedName>
</protein>
<keyword evidence="1" id="KW-0106">Calcium</keyword>
<accession>A0AAV0P2M7</accession>
<dbReference type="InterPro" id="IPR018247">
    <property type="entry name" value="EF_Hand_1_Ca_BS"/>
</dbReference>
<keyword evidence="4" id="KW-1185">Reference proteome</keyword>
<dbReference type="PROSITE" id="PS50222">
    <property type="entry name" value="EF_HAND_2"/>
    <property type="match status" value="2"/>
</dbReference>
<dbReference type="CDD" id="cd00051">
    <property type="entry name" value="EFh"/>
    <property type="match status" value="1"/>
</dbReference>
<evidence type="ECO:0000313" key="3">
    <source>
        <dbReference type="EMBL" id="CAI0465220.1"/>
    </source>
</evidence>
<feature type="domain" description="EF-hand" evidence="2">
    <location>
        <begin position="56"/>
        <end position="87"/>
    </location>
</feature>
<dbReference type="InterPro" id="IPR002048">
    <property type="entry name" value="EF_hand_dom"/>
</dbReference>
<dbReference type="SUPFAM" id="SSF47473">
    <property type="entry name" value="EF-hand"/>
    <property type="match status" value="1"/>
</dbReference>
<dbReference type="GO" id="GO:0005509">
    <property type="term" value="F:calcium ion binding"/>
    <property type="evidence" value="ECO:0007669"/>
    <property type="project" value="InterPro"/>
</dbReference>
<feature type="domain" description="EF-hand" evidence="2">
    <location>
        <begin position="16"/>
        <end position="51"/>
    </location>
</feature>
<proteinExistence type="predicted"/>
<dbReference type="SMART" id="SM00054">
    <property type="entry name" value="EFh"/>
    <property type="match status" value="2"/>
</dbReference>
<evidence type="ECO:0000313" key="4">
    <source>
        <dbReference type="Proteomes" id="UP001154282"/>
    </source>
</evidence>
<gene>
    <name evidence="3" type="ORF">LITE_LOCUS36517</name>
</gene>
<dbReference type="EMBL" id="CAMGYJ010000008">
    <property type="protein sequence ID" value="CAI0465220.1"/>
    <property type="molecule type" value="Genomic_DNA"/>
</dbReference>
<name>A0AAV0P2M7_9ROSI</name>
<sequence length="95" mass="10792">MAIKPKNITTDGKREMTMQEFRAWLGRFDTDKDGKISRQELSDAVRGAGGRFAWWKCRQGLRSADSDGNGYIDANEINNLVDFAQKHLGVRIVNF</sequence>
<dbReference type="PROSITE" id="PS00018">
    <property type="entry name" value="EF_HAND_1"/>
    <property type="match status" value="2"/>
</dbReference>
<organism evidence="3 4">
    <name type="scientific">Linum tenue</name>
    <dbReference type="NCBI Taxonomy" id="586396"/>
    <lineage>
        <taxon>Eukaryota</taxon>
        <taxon>Viridiplantae</taxon>
        <taxon>Streptophyta</taxon>
        <taxon>Embryophyta</taxon>
        <taxon>Tracheophyta</taxon>
        <taxon>Spermatophyta</taxon>
        <taxon>Magnoliopsida</taxon>
        <taxon>eudicotyledons</taxon>
        <taxon>Gunneridae</taxon>
        <taxon>Pentapetalae</taxon>
        <taxon>rosids</taxon>
        <taxon>fabids</taxon>
        <taxon>Malpighiales</taxon>
        <taxon>Linaceae</taxon>
        <taxon>Linum</taxon>
    </lineage>
</organism>
<comment type="caution">
    <text evidence="3">The sequence shown here is derived from an EMBL/GenBank/DDBJ whole genome shotgun (WGS) entry which is preliminary data.</text>
</comment>
<reference evidence="3" key="1">
    <citation type="submission" date="2022-08" db="EMBL/GenBank/DDBJ databases">
        <authorList>
            <person name="Gutierrez-Valencia J."/>
        </authorList>
    </citation>
    <scope>NUCLEOTIDE SEQUENCE</scope>
</reference>
<dbReference type="Gene3D" id="1.10.238.10">
    <property type="entry name" value="EF-hand"/>
    <property type="match status" value="1"/>
</dbReference>
<dbReference type="Proteomes" id="UP001154282">
    <property type="component" value="Unassembled WGS sequence"/>
</dbReference>
<dbReference type="Pfam" id="PF13202">
    <property type="entry name" value="EF-hand_5"/>
    <property type="match status" value="2"/>
</dbReference>
<dbReference type="InterPro" id="IPR011992">
    <property type="entry name" value="EF-hand-dom_pair"/>
</dbReference>
<evidence type="ECO:0000259" key="2">
    <source>
        <dbReference type="PROSITE" id="PS50222"/>
    </source>
</evidence>